<evidence type="ECO:0000256" key="1">
    <source>
        <dbReference type="SAM" id="SignalP"/>
    </source>
</evidence>
<dbReference type="PROSITE" id="PS51257">
    <property type="entry name" value="PROKAR_LIPOPROTEIN"/>
    <property type="match status" value="1"/>
</dbReference>
<dbReference type="Proteomes" id="UP000254938">
    <property type="component" value="Unassembled WGS sequence"/>
</dbReference>
<dbReference type="Gene3D" id="3.40.30.10">
    <property type="entry name" value="Glutaredoxin"/>
    <property type="match status" value="1"/>
</dbReference>
<accession>A0A377THK2</accession>
<feature type="chain" id="PRO_5016814034" evidence="1">
    <location>
        <begin position="25"/>
        <end position="182"/>
    </location>
</feature>
<proteinExistence type="predicted"/>
<dbReference type="PANTHER" id="PTHR35272">
    <property type="entry name" value="THIOL:DISULFIDE INTERCHANGE PROTEIN DSBC-RELATED"/>
    <property type="match status" value="1"/>
</dbReference>
<dbReference type="InterPro" id="IPR012336">
    <property type="entry name" value="Thioredoxin-like_fold"/>
</dbReference>
<keyword evidence="1" id="KW-0732">Signal</keyword>
<sequence>MRFCIKALTAGIFTVASFSCGVSAAPTSDLTPQMAYEDISRSLAELEPVTFQAKAEKHKLLVFVENQCVYCSYVVKNIKKYTDAGLTMSFVTVVPSSIKDSVIEDMGRVWCASDRQKSFQNAMAGFLPDNTSSEKCKNLVIKQSELADRLGVTATPAMVVLEPSVHTFLGSVSPEKILAELQ</sequence>
<organism evidence="3 4">
    <name type="scientific">Klebsiella pneumoniae</name>
    <dbReference type="NCBI Taxonomy" id="573"/>
    <lineage>
        <taxon>Bacteria</taxon>
        <taxon>Pseudomonadati</taxon>
        <taxon>Pseudomonadota</taxon>
        <taxon>Gammaproteobacteria</taxon>
        <taxon>Enterobacterales</taxon>
        <taxon>Enterobacteriaceae</taxon>
        <taxon>Klebsiella/Raoultella group</taxon>
        <taxon>Klebsiella</taxon>
        <taxon>Klebsiella pneumoniae complex</taxon>
    </lineage>
</organism>
<dbReference type="InterPro" id="IPR051470">
    <property type="entry name" value="Thiol:disulfide_interchange"/>
</dbReference>
<dbReference type="Pfam" id="PF13098">
    <property type="entry name" value="Thioredoxin_2"/>
    <property type="match status" value="1"/>
</dbReference>
<dbReference type="SUPFAM" id="SSF52833">
    <property type="entry name" value="Thioredoxin-like"/>
    <property type="match status" value="1"/>
</dbReference>
<evidence type="ECO:0000313" key="3">
    <source>
        <dbReference type="EMBL" id="STS78486.1"/>
    </source>
</evidence>
<evidence type="ECO:0000313" key="4">
    <source>
        <dbReference type="Proteomes" id="UP000254938"/>
    </source>
</evidence>
<gene>
    <name evidence="3" type="primary">dsbC_1</name>
    <name evidence="3" type="ORF">NCTC9140_00118</name>
</gene>
<dbReference type="InterPro" id="IPR036249">
    <property type="entry name" value="Thioredoxin-like_sf"/>
</dbReference>
<dbReference type="RefSeq" id="WP_048335632.1">
    <property type="nucleotide sequence ID" value="NZ_CAJHPX010000080.1"/>
</dbReference>
<feature type="signal peptide" evidence="1">
    <location>
        <begin position="1"/>
        <end position="24"/>
    </location>
</feature>
<dbReference type="PANTHER" id="PTHR35272:SF3">
    <property type="entry name" value="THIOL:DISULFIDE INTERCHANGE PROTEIN DSBC"/>
    <property type="match status" value="1"/>
</dbReference>
<evidence type="ECO:0000259" key="2">
    <source>
        <dbReference type="Pfam" id="PF13098"/>
    </source>
</evidence>
<protein>
    <submittedName>
        <fullName evidence="3">Putative thiol:disulfide interchange protein</fullName>
    </submittedName>
</protein>
<name>A0A377THK2_KLEPN</name>
<reference evidence="3 4" key="1">
    <citation type="submission" date="2018-06" db="EMBL/GenBank/DDBJ databases">
        <authorList>
            <consortium name="Pathogen Informatics"/>
            <person name="Doyle S."/>
        </authorList>
    </citation>
    <scope>NUCLEOTIDE SEQUENCE [LARGE SCALE GENOMIC DNA]</scope>
    <source>
        <strain evidence="3 4">NCTC9140</strain>
    </source>
</reference>
<feature type="domain" description="Thioredoxin-like fold" evidence="2">
    <location>
        <begin position="53"/>
        <end position="181"/>
    </location>
</feature>
<dbReference type="EMBL" id="UGKQ01000001">
    <property type="protein sequence ID" value="STS78486.1"/>
    <property type="molecule type" value="Genomic_DNA"/>
</dbReference>
<dbReference type="AlphaFoldDB" id="A0A377THK2"/>